<evidence type="ECO:0000256" key="1">
    <source>
        <dbReference type="SAM" id="MobiDB-lite"/>
    </source>
</evidence>
<keyword evidence="3" id="KW-1185">Reference proteome</keyword>
<dbReference type="OrthoDB" id="3944545at2759"/>
<organism evidence="2 3">
    <name type="scientific">Coniochaeta ligniaria NRRL 30616</name>
    <dbReference type="NCBI Taxonomy" id="1408157"/>
    <lineage>
        <taxon>Eukaryota</taxon>
        <taxon>Fungi</taxon>
        <taxon>Dikarya</taxon>
        <taxon>Ascomycota</taxon>
        <taxon>Pezizomycotina</taxon>
        <taxon>Sordariomycetes</taxon>
        <taxon>Sordariomycetidae</taxon>
        <taxon>Coniochaetales</taxon>
        <taxon>Coniochaetaceae</taxon>
        <taxon>Coniochaeta</taxon>
    </lineage>
</organism>
<accession>A0A1J7J6S1</accession>
<evidence type="ECO:0000313" key="3">
    <source>
        <dbReference type="Proteomes" id="UP000182658"/>
    </source>
</evidence>
<feature type="region of interest" description="Disordered" evidence="1">
    <location>
        <begin position="287"/>
        <end position="308"/>
    </location>
</feature>
<dbReference type="AlphaFoldDB" id="A0A1J7J6S1"/>
<protein>
    <submittedName>
        <fullName evidence="2">Uncharacterized protein</fullName>
    </submittedName>
</protein>
<dbReference type="STRING" id="1408157.A0A1J7J6S1"/>
<reference evidence="2 3" key="1">
    <citation type="submission" date="2016-10" db="EMBL/GenBank/DDBJ databases">
        <title>Draft genome sequence of Coniochaeta ligniaria NRRL30616, a lignocellulolytic fungus for bioabatement of inhibitors in plant biomass hydrolysates.</title>
        <authorList>
            <consortium name="DOE Joint Genome Institute"/>
            <person name="Jimenez D.J."/>
            <person name="Hector R.E."/>
            <person name="Riley R."/>
            <person name="Sun H."/>
            <person name="Grigoriev I.V."/>
            <person name="Van Elsas J.D."/>
            <person name="Nichols N.N."/>
        </authorList>
    </citation>
    <scope>NUCLEOTIDE SEQUENCE [LARGE SCALE GENOMIC DNA]</scope>
    <source>
        <strain evidence="2 3">NRRL 30616</strain>
    </source>
</reference>
<sequence>MAGLEAASERGNEEQQPISAPILPLEKQREKGPVLLTEEARRIRWLLNGPLETAVTIMRHHTIEPDDTDFEPYYRPGQGAGSSGWHPFSQLPYTDPKVSELTLAVDPLDEWRDYWLTNHEEHVMAGDYDRSKARFIPLSVSTPDGPTSYEERTGMYLQMCCGTERPADKGTGIVVKARTGDFLTIHDFLSTVHPYLMSRRADVVAAMRDNIYRSIPIPSETELFVSLLCSDPPRLNVEREAEWKMTYHSKRPPTLDPAAQARMRKHPHWEVSRLVWAQRQVDKGLASALPRDHPGYRPLNLRSGQQGQ</sequence>
<name>A0A1J7J6S1_9PEZI</name>
<dbReference type="Proteomes" id="UP000182658">
    <property type="component" value="Unassembled WGS sequence"/>
</dbReference>
<dbReference type="InParanoid" id="A0A1J7J6S1"/>
<evidence type="ECO:0000313" key="2">
    <source>
        <dbReference type="EMBL" id="OIW25496.1"/>
    </source>
</evidence>
<gene>
    <name evidence="2" type="ORF">CONLIGDRAFT_636556</name>
</gene>
<feature type="region of interest" description="Disordered" evidence="1">
    <location>
        <begin position="1"/>
        <end position="25"/>
    </location>
</feature>
<proteinExistence type="predicted"/>
<dbReference type="EMBL" id="KV875102">
    <property type="protein sequence ID" value="OIW25496.1"/>
    <property type="molecule type" value="Genomic_DNA"/>
</dbReference>